<dbReference type="InterPro" id="IPR023210">
    <property type="entry name" value="NADP_OxRdtase_dom"/>
</dbReference>
<dbReference type="EMBL" id="CAJNOJ010000241">
    <property type="protein sequence ID" value="CAF1328248.1"/>
    <property type="molecule type" value="Genomic_DNA"/>
</dbReference>
<reference evidence="5" key="1">
    <citation type="submission" date="2021-02" db="EMBL/GenBank/DDBJ databases">
        <authorList>
            <person name="Nowell W R."/>
        </authorList>
    </citation>
    <scope>NUCLEOTIDE SEQUENCE</scope>
</reference>
<dbReference type="AlphaFoldDB" id="A0A815F749"/>
<proteinExistence type="inferred from homology"/>
<dbReference type="InterPro" id="IPR036812">
    <property type="entry name" value="NAD(P)_OxRdtase_dom_sf"/>
</dbReference>
<dbReference type="EMBL" id="CAJNOR010002623">
    <property type="protein sequence ID" value="CAF1319696.1"/>
    <property type="molecule type" value="Genomic_DNA"/>
</dbReference>
<dbReference type="Proteomes" id="UP000663828">
    <property type="component" value="Unassembled WGS sequence"/>
</dbReference>
<feature type="transmembrane region" description="Helical" evidence="3">
    <location>
        <begin position="87"/>
        <end position="110"/>
    </location>
</feature>
<dbReference type="PANTHER" id="PTHR43364">
    <property type="entry name" value="NADH-SPECIFIC METHYLGLYOXAL REDUCTASE-RELATED"/>
    <property type="match status" value="1"/>
</dbReference>
<keyword evidence="3" id="KW-0472">Membrane</keyword>
<evidence type="ECO:0000256" key="1">
    <source>
        <dbReference type="ARBA" id="ARBA00022857"/>
    </source>
</evidence>
<feature type="domain" description="NADP-dependent oxidoreductase" evidence="4">
    <location>
        <begin position="1"/>
        <end position="66"/>
    </location>
</feature>
<keyword evidence="3" id="KW-0812">Transmembrane</keyword>
<dbReference type="Gene3D" id="3.20.20.100">
    <property type="entry name" value="NADP-dependent oxidoreductase domain"/>
    <property type="match status" value="1"/>
</dbReference>
<dbReference type="Proteomes" id="UP000663852">
    <property type="component" value="Unassembled WGS sequence"/>
</dbReference>
<evidence type="ECO:0000313" key="7">
    <source>
        <dbReference type="Proteomes" id="UP000663828"/>
    </source>
</evidence>
<gene>
    <name evidence="6" type="ORF">EDS130_LOCUS32042</name>
    <name evidence="5" type="ORF">XAT740_LOCUS29842</name>
</gene>
<keyword evidence="1" id="KW-0521">NADP</keyword>
<evidence type="ECO:0000313" key="5">
    <source>
        <dbReference type="EMBL" id="CAF1319696.1"/>
    </source>
</evidence>
<sequence length="173" mass="20213">MQSLNHLVKAGKVFYLGVSDSSPWVVTKASQYARDHGLRQFSDYQGLYNAAERDAEREILPMLLDESYRKITTIKRNKKRRERDSEIFRNIMISFSVYFLGGVPYLIYTFTDNEFLYSLGVVSVTFAVNIEKLVIVYLDREIRNIVRNYFCQRQTRVIPVTLNAMFTVRQLGS</sequence>
<evidence type="ECO:0000259" key="4">
    <source>
        <dbReference type="Pfam" id="PF00248"/>
    </source>
</evidence>
<dbReference type="SUPFAM" id="SSF51430">
    <property type="entry name" value="NAD(P)-linked oxidoreductase"/>
    <property type="match status" value="1"/>
</dbReference>
<feature type="transmembrane region" description="Helical" evidence="3">
    <location>
        <begin position="116"/>
        <end position="138"/>
    </location>
</feature>
<dbReference type="PANTHER" id="PTHR43364:SF7">
    <property type="entry name" value="NADP-DEPENDENT OXIDOREDUCTASE DOMAIN-CONTAINING PROTEIN-RELATED"/>
    <property type="match status" value="1"/>
</dbReference>
<evidence type="ECO:0000256" key="3">
    <source>
        <dbReference type="SAM" id="Phobius"/>
    </source>
</evidence>
<name>A0A815F749_ADIRI</name>
<evidence type="ECO:0000313" key="6">
    <source>
        <dbReference type="EMBL" id="CAF1328248.1"/>
    </source>
</evidence>
<comment type="caution">
    <text evidence="5">The sequence shown here is derived from an EMBL/GenBank/DDBJ whole genome shotgun (WGS) entry which is preliminary data.</text>
</comment>
<accession>A0A815F749</accession>
<dbReference type="OrthoDB" id="48988at2759"/>
<dbReference type="Pfam" id="PF00248">
    <property type="entry name" value="Aldo_ket_red"/>
    <property type="match status" value="1"/>
</dbReference>
<comment type="similarity">
    <text evidence="2">Belongs to the aldo/keto reductase family. Aldo/keto reductase 2 subfamily.</text>
</comment>
<organism evidence="5 7">
    <name type="scientific">Adineta ricciae</name>
    <name type="common">Rotifer</name>
    <dbReference type="NCBI Taxonomy" id="249248"/>
    <lineage>
        <taxon>Eukaryota</taxon>
        <taxon>Metazoa</taxon>
        <taxon>Spiralia</taxon>
        <taxon>Gnathifera</taxon>
        <taxon>Rotifera</taxon>
        <taxon>Eurotatoria</taxon>
        <taxon>Bdelloidea</taxon>
        <taxon>Adinetida</taxon>
        <taxon>Adinetidae</taxon>
        <taxon>Adineta</taxon>
    </lineage>
</organism>
<evidence type="ECO:0000256" key="2">
    <source>
        <dbReference type="ARBA" id="ARBA00038157"/>
    </source>
</evidence>
<dbReference type="InterPro" id="IPR050523">
    <property type="entry name" value="AKR_Detox_Biosynth"/>
</dbReference>
<keyword evidence="7" id="KW-1185">Reference proteome</keyword>
<keyword evidence="3" id="KW-1133">Transmembrane helix</keyword>
<protein>
    <recommendedName>
        <fullName evidence="4">NADP-dependent oxidoreductase domain-containing protein</fullName>
    </recommendedName>
</protein>